<feature type="chain" id="PRO_5044815295" description="Thyroglobulin type-1 domain-containing protein" evidence="1">
    <location>
        <begin position="20"/>
        <end position="86"/>
    </location>
</feature>
<proteinExistence type="predicted"/>
<reference evidence="2 3" key="1">
    <citation type="journal article" date="2023" name="Sci. Data">
        <title>Genome assembly of the Korean intertidal mud-creeper Batillaria attramentaria.</title>
        <authorList>
            <person name="Patra A.K."/>
            <person name="Ho P.T."/>
            <person name="Jun S."/>
            <person name="Lee S.J."/>
            <person name="Kim Y."/>
            <person name="Won Y.J."/>
        </authorList>
    </citation>
    <scope>NUCLEOTIDE SEQUENCE [LARGE SCALE GENOMIC DNA]</scope>
    <source>
        <strain evidence="2">Wonlab-2016</strain>
    </source>
</reference>
<evidence type="ECO:0000313" key="3">
    <source>
        <dbReference type="Proteomes" id="UP001519460"/>
    </source>
</evidence>
<name>A0ABD0K587_9CAEN</name>
<sequence>MVSLWIAACLTAVFLSADACRLPPESCIDQYNRLQQEYAGAIGGFLPWCDENDNTRFGPVHCYCAWSFGGRVIGDYKDFDIGSSTC</sequence>
<feature type="signal peptide" evidence="1">
    <location>
        <begin position="1"/>
        <end position="19"/>
    </location>
</feature>
<dbReference type="Proteomes" id="UP001519460">
    <property type="component" value="Unassembled WGS sequence"/>
</dbReference>
<evidence type="ECO:0000256" key="1">
    <source>
        <dbReference type="SAM" id="SignalP"/>
    </source>
</evidence>
<keyword evidence="1" id="KW-0732">Signal</keyword>
<dbReference type="EMBL" id="JACVVK020000251">
    <property type="protein sequence ID" value="KAK7482085.1"/>
    <property type="molecule type" value="Genomic_DNA"/>
</dbReference>
<accession>A0ABD0K587</accession>
<comment type="caution">
    <text evidence="2">The sequence shown here is derived from an EMBL/GenBank/DDBJ whole genome shotgun (WGS) entry which is preliminary data.</text>
</comment>
<protein>
    <recommendedName>
        <fullName evidence="4">Thyroglobulin type-1 domain-containing protein</fullName>
    </recommendedName>
</protein>
<organism evidence="2 3">
    <name type="scientific">Batillaria attramentaria</name>
    <dbReference type="NCBI Taxonomy" id="370345"/>
    <lineage>
        <taxon>Eukaryota</taxon>
        <taxon>Metazoa</taxon>
        <taxon>Spiralia</taxon>
        <taxon>Lophotrochozoa</taxon>
        <taxon>Mollusca</taxon>
        <taxon>Gastropoda</taxon>
        <taxon>Caenogastropoda</taxon>
        <taxon>Sorbeoconcha</taxon>
        <taxon>Cerithioidea</taxon>
        <taxon>Batillariidae</taxon>
        <taxon>Batillaria</taxon>
    </lineage>
</organism>
<evidence type="ECO:0000313" key="2">
    <source>
        <dbReference type="EMBL" id="KAK7482085.1"/>
    </source>
</evidence>
<keyword evidence="3" id="KW-1185">Reference proteome</keyword>
<dbReference type="AlphaFoldDB" id="A0ABD0K587"/>
<feature type="non-terminal residue" evidence="2">
    <location>
        <position position="86"/>
    </location>
</feature>
<gene>
    <name evidence="2" type="ORF">BaRGS_00026669</name>
</gene>
<evidence type="ECO:0008006" key="4">
    <source>
        <dbReference type="Google" id="ProtNLM"/>
    </source>
</evidence>